<dbReference type="EMBL" id="JACBKZ010000001">
    <property type="protein sequence ID" value="KAF5962035.1"/>
    <property type="molecule type" value="Genomic_DNA"/>
</dbReference>
<dbReference type="GO" id="GO:0005829">
    <property type="term" value="C:cytosol"/>
    <property type="evidence" value="ECO:0007669"/>
    <property type="project" value="TreeGrafter"/>
</dbReference>
<accession>A0A7J7IAY3</accession>
<evidence type="ECO:0000256" key="2">
    <source>
        <dbReference type="ARBA" id="ARBA00023054"/>
    </source>
</evidence>
<feature type="coiled-coil region" evidence="3">
    <location>
        <begin position="55"/>
        <end position="114"/>
    </location>
</feature>
<proteinExistence type="inferred from homology"/>
<comment type="caution">
    <text evidence="4">The sequence shown here is derived from an EMBL/GenBank/DDBJ whole genome shotgun (WGS) entry which is preliminary data.</text>
</comment>
<gene>
    <name evidence="4" type="ORF">HYC85_003244</name>
</gene>
<protein>
    <recommendedName>
        <fullName evidence="6">WEB family protein</fullName>
    </recommendedName>
</protein>
<keyword evidence="2 3" id="KW-0175">Coiled coil</keyword>
<dbReference type="GO" id="GO:0009903">
    <property type="term" value="P:chloroplast avoidance movement"/>
    <property type="evidence" value="ECO:0007669"/>
    <property type="project" value="TreeGrafter"/>
</dbReference>
<evidence type="ECO:0000256" key="1">
    <source>
        <dbReference type="ARBA" id="ARBA00005485"/>
    </source>
</evidence>
<evidence type="ECO:0008006" key="6">
    <source>
        <dbReference type="Google" id="ProtNLM"/>
    </source>
</evidence>
<dbReference type="PANTHER" id="PTHR32054:SF9">
    <property type="entry name" value="OS04G0116200 PROTEIN"/>
    <property type="match status" value="1"/>
</dbReference>
<comment type="similarity">
    <text evidence="1">Belongs to the WEB family.</text>
</comment>
<dbReference type="AlphaFoldDB" id="A0A7J7IAY3"/>
<name>A0A7J7IAY3_CAMSI</name>
<reference evidence="4 5" key="2">
    <citation type="submission" date="2020-07" db="EMBL/GenBank/DDBJ databases">
        <title>Genome assembly of wild tea tree DASZ reveals pedigree and selection history of tea varieties.</title>
        <authorList>
            <person name="Zhang W."/>
        </authorList>
    </citation>
    <scope>NUCLEOTIDE SEQUENCE [LARGE SCALE GENOMIC DNA]</scope>
    <source>
        <strain evidence="5">cv. G240</strain>
        <tissue evidence="4">Leaf</tissue>
    </source>
</reference>
<organism evidence="4 5">
    <name type="scientific">Camellia sinensis</name>
    <name type="common">Tea plant</name>
    <name type="synonym">Thea sinensis</name>
    <dbReference type="NCBI Taxonomy" id="4442"/>
    <lineage>
        <taxon>Eukaryota</taxon>
        <taxon>Viridiplantae</taxon>
        <taxon>Streptophyta</taxon>
        <taxon>Embryophyta</taxon>
        <taxon>Tracheophyta</taxon>
        <taxon>Spermatophyta</taxon>
        <taxon>Magnoliopsida</taxon>
        <taxon>eudicotyledons</taxon>
        <taxon>Gunneridae</taxon>
        <taxon>Pentapetalae</taxon>
        <taxon>asterids</taxon>
        <taxon>Ericales</taxon>
        <taxon>Theaceae</taxon>
        <taxon>Camellia</taxon>
    </lineage>
</organism>
<dbReference type="GO" id="GO:0009904">
    <property type="term" value="P:chloroplast accumulation movement"/>
    <property type="evidence" value="ECO:0007669"/>
    <property type="project" value="TreeGrafter"/>
</dbReference>
<evidence type="ECO:0000256" key="3">
    <source>
        <dbReference type="SAM" id="Coils"/>
    </source>
</evidence>
<evidence type="ECO:0000313" key="5">
    <source>
        <dbReference type="Proteomes" id="UP000593564"/>
    </source>
</evidence>
<reference evidence="5" key="1">
    <citation type="journal article" date="2020" name="Nat. Commun.">
        <title>Genome assembly of wild tea tree DASZ reveals pedigree and selection history of tea varieties.</title>
        <authorList>
            <person name="Zhang W."/>
            <person name="Zhang Y."/>
            <person name="Qiu H."/>
            <person name="Guo Y."/>
            <person name="Wan H."/>
            <person name="Zhang X."/>
            <person name="Scossa F."/>
            <person name="Alseekh S."/>
            <person name="Zhang Q."/>
            <person name="Wang P."/>
            <person name="Xu L."/>
            <person name="Schmidt M.H."/>
            <person name="Jia X."/>
            <person name="Li D."/>
            <person name="Zhu A."/>
            <person name="Guo F."/>
            <person name="Chen W."/>
            <person name="Ni D."/>
            <person name="Usadel B."/>
            <person name="Fernie A.R."/>
            <person name="Wen W."/>
        </authorList>
    </citation>
    <scope>NUCLEOTIDE SEQUENCE [LARGE SCALE GENOMIC DNA]</scope>
    <source>
        <strain evidence="5">cv. G240</strain>
    </source>
</reference>
<evidence type="ECO:0000313" key="4">
    <source>
        <dbReference type="EMBL" id="KAF5962035.1"/>
    </source>
</evidence>
<dbReference type="PANTHER" id="PTHR32054">
    <property type="entry name" value="HEAVY CHAIN, PUTATIVE, EXPRESSED-RELATED-RELATED"/>
    <property type="match status" value="1"/>
</dbReference>
<keyword evidence="5" id="KW-1185">Reference proteome</keyword>
<sequence length="211" mass="23853">MKKRAEIDTTAPFRSVKEAVMLFGERVLAGEVYANKLKEMQNEIESENGNDTSTLPSVTEELEETKESLQKAKEETMVMATCLSSLQEELERTKHELQQLKVREEFEKQAMEAEIKGVDLIDDLSKEFGVKTRKLSNEVGEVLEFQKKRYVTFANPPSLAQVMVPPEGDAVVLERHPSLKKKKKKPLIPLISGIFTMKKKGSSEIASPRRA</sequence>
<dbReference type="Proteomes" id="UP000593564">
    <property type="component" value="Unassembled WGS sequence"/>
</dbReference>